<accession>A0A0N0XJB0</accession>
<gene>
    <name evidence="2" type="ORF">WG78_11540</name>
</gene>
<dbReference type="EMBL" id="LAQT01000008">
    <property type="protein sequence ID" value="KPC53121.1"/>
    <property type="molecule type" value="Genomic_DNA"/>
</dbReference>
<dbReference type="AlphaFoldDB" id="A0A0N0XJB0"/>
<feature type="region of interest" description="Disordered" evidence="1">
    <location>
        <begin position="138"/>
        <end position="182"/>
    </location>
</feature>
<organism evidence="2 3">
    <name type="scientific">Amantichitinum ursilacus</name>
    <dbReference type="NCBI Taxonomy" id="857265"/>
    <lineage>
        <taxon>Bacteria</taxon>
        <taxon>Pseudomonadati</taxon>
        <taxon>Pseudomonadota</taxon>
        <taxon>Betaproteobacteria</taxon>
        <taxon>Neisseriales</taxon>
        <taxon>Chitinibacteraceae</taxon>
        <taxon>Amantichitinum</taxon>
    </lineage>
</organism>
<evidence type="ECO:0000256" key="1">
    <source>
        <dbReference type="SAM" id="MobiDB-lite"/>
    </source>
</evidence>
<evidence type="ECO:0000313" key="2">
    <source>
        <dbReference type="EMBL" id="KPC53121.1"/>
    </source>
</evidence>
<evidence type="ECO:0000313" key="3">
    <source>
        <dbReference type="Proteomes" id="UP000037939"/>
    </source>
</evidence>
<sequence length="198" mass="21691">MEVPDGPFRLLTCGPPGERRIREWGRLSFGYLFFGEAKKSDVLPGTPGYQICAAGYAVKGLFDAGRTSKHTPQAQAVKVCSAQAEHQNTRRRHKRLRFARRGPNIKTRAAGTSGYGLLRAGRTSKHPPQAQAVKGFSTSRTHQIHHLSPALNTPPAPPPDSATNTTSPPNNRDATSAPTRAWLRHPVARWRCIAAQSR</sequence>
<protein>
    <submittedName>
        <fullName evidence="2">Uncharacterized protein</fullName>
    </submittedName>
</protein>
<reference evidence="2 3" key="1">
    <citation type="submission" date="2015-07" db="EMBL/GenBank/DDBJ databases">
        <title>Draft genome sequence of the Amantichitinum ursilacus IGB-41, a new chitin-degrading bacterium.</title>
        <authorList>
            <person name="Kirstahler P."/>
            <person name="Guenther M."/>
            <person name="Grumaz C."/>
            <person name="Rupp S."/>
            <person name="Zibek S."/>
            <person name="Sohn K."/>
        </authorList>
    </citation>
    <scope>NUCLEOTIDE SEQUENCE [LARGE SCALE GENOMIC DNA]</scope>
    <source>
        <strain evidence="2 3">IGB-41</strain>
    </source>
</reference>
<feature type="compositionally biased region" description="Low complexity" evidence="1">
    <location>
        <begin position="161"/>
        <end position="171"/>
    </location>
</feature>
<proteinExistence type="predicted"/>
<name>A0A0N0XJB0_9NEIS</name>
<comment type="caution">
    <text evidence="2">The sequence shown here is derived from an EMBL/GenBank/DDBJ whole genome shotgun (WGS) entry which is preliminary data.</text>
</comment>
<keyword evidence="3" id="KW-1185">Reference proteome</keyword>
<dbReference type="Proteomes" id="UP000037939">
    <property type="component" value="Unassembled WGS sequence"/>
</dbReference>